<reference evidence="2 3" key="1">
    <citation type="submission" date="2016-10" db="EMBL/GenBank/DDBJ databases">
        <title>Draft genome sequence of Methylobacterium extorquens CP3, a seed endophyte of Crotalaria pumila with plant growth-promoting and metal tolerance properties.</title>
        <authorList>
            <person name="Sanchez-Lopez A.S."/>
            <person name="Van Hamme J.D."/>
            <person name="Thijs S."/>
            <person name="Mcammond B.M."/>
            <person name="Stevens V."/>
            <person name="Gonzalez-Chavez M.D.C."/>
            <person name="Vangronsveld J."/>
        </authorList>
    </citation>
    <scope>NUCLEOTIDE SEQUENCE [LARGE SCALE GENOMIC DNA]</scope>
    <source>
        <strain evidence="2 3">CP3</strain>
    </source>
</reference>
<sequence>MNKAYGVQVTARGPDGGEPRTVPVLVVASDEQDALLVVSEAVGADAEAEVLRELTDAEIREHGLDLEQRGAAKSLAVLKL</sequence>
<protein>
    <submittedName>
        <fullName evidence="2">Uncharacterized protein</fullName>
    </submittedName>
</protein>
<gene>
    <name evidence="2" type="ORF">BK022_08780</name>
</gene>
<dbReference type="AlphaFoldDB" id="A0A1S1P6M5"/>
<feature type="region of interest" description="Disordered" evidence="1">
    <location>
        <begin position="1"/>
        <end position="20"/>
    </location>
</feature>
<dbReference type="RefSeq" id="WP_003601943.1">
    <property type="nucleotide sequence ID" value="NZ_CP195989.1"/>
</dbReference>
<accession>A0A1S1P6M5</accession>
<comment type="caution">
    <text evidence="2">The sequence shown here is derived from an EMBL/GenBank/DDBJ whole genome shotgun (WGS) entry which is preliminary data.</text>
</comment>
<evidence type="ECO:0000313" key="2">
    <source>
        <dbReference type="EMBL" id="OHV16941.1"/>
    </source>
</evidence>
<dbReference type="Proteomes" id="UP000180215">
    <property type="component" value="Unassembled WGS sequence"/>
</dbReference>
<organism evidence="2 3">
    <name type="scientific">Methylorubrum extorquens</name>
    <name type="common">Methylobacterium dichloromethanicum</name>
    <name type="synonym">Methylobacterium extorquens</name>
    <dbReference type="NCBI Taxonomy" id="408"/>
    <lineage>
        <taxon>Bacteria</taxon>
        <taxon>Pseudomonadati</taxon>
        <taxon>Pseudomonadota</taxon>
        <taxon>Alphaproteobacteria</taxon>
        <taxon>Hyphomicrobiales</taxon>
        <taxon>Methylobacteriaceae</taxon>
        <taxon>Methylorubrum</taxon>
    </lineage>
</organism>
<proteinExistence type="predicted"/>
<evidence type="ECO:0000313" key="3">
    <source>
        <dbReference type="Proteomes" id="UP000180215"/>
    </source>
</evidence>
<evidence type="ECO:0000256" key="1">
    <source>
        <dbReference type="SAM" id="MobiDB-lite"/>
    </source>
</evidence>
<dbReference type="EMBL" id="MNAO01000075">
    <property type="protein sequence ID" value="OHV16941.1"/>
    <property type="molecule type" value="Genomic_DNA"/>
</dbReference>
<name>A0A1S1P6M5_METEX</name>